<evidence type="ECO:0000313" key="1">
    <source>
        <dbReference type="EMBL" id="CAH1405352.1"/>
    </source>
</evidence>
<dbReference type="Proteomes" id="UP001152798">
    <property type="component" value="Chromosome 6"/>
</dbReference>
<keyword evidence="2" id="KW-1185">Reference proteome</keyword>
<gene>
    <name evidence="1" type="ORF">NEZAVI_LOCUS13585</name>
</gene>
<dbReference type="OrthoDB" id="6600710at2759"/>
<protein>
    <submittedName>
        <fullName evidence="1">Uncharacterized protein</fullName>
    </submittedName>
</protein>
<proteinExistence type="predicted"/>
<name>A0A9P0HPB6_NEZVI</name>
<evidence type="ECO:0000313" key="2">
    <source>
        <dbReference type="Proteomes" id="UP001152798"/>
    </source>
</evidence>
<dbReference type="AlphaFoldDB" id="A0A9P0HPB6"/>
<accession>A0A9P0HPB6</accession>
<organism evidence="1 2">
    <name type="scientific">Nezara viridula</name>
    <name type="common">Southern green stink bug</name>
    <name type="synonym">Cimex viridulus</name>
    <dbReference type="NCBI Taxonomy" id="85310"/>
    <lineage>
        <taxon>Eukaryota</taxon>
        <taxon>Metazoa</taxon>
        <taxon>Ecdysozoa</taxon>
        <taxon>Arthropoda</taxon>
        <taxon>Hexapoda</taxon>
        <taxon>Insecta</taxon>
        <taxon>Pterygota</taxon>
        <taxon>Neoptera</taxon>
        <taxon>Paraneoptera</taxon>
        <taxon>Hemiptera</taxon>
        <taxon>Heteroptera</taxon>
        <taxon>Panheteroptera</taxon>
        <taxon>Pentatomomorpha</taxon>
        <taxon>Pentatomoidea</taxon>
        <taxon>Pentatomidae</taxon>
        <taxon>Pentatominae</taxon>
        <taxon>Nezara</taxon>
    </lineage>
</organism>
<reference evidence="1" key="1">
    <citation type="submission" date="2022-01" db="EMBL/GenBank/DDBJ databases">
        <authorList>
            <person name="King R."/>
        </authorList>
    </citation>
    <scope>NUCLEOTIDE SEQUENCE</scope>
</reference>
<dbReference type="EMBL" id="OV725082">
    <property type="protein sequence ID" value="CAH1405352.1"/>
    <property type="molecule type" value="Genomic_DNA"/>
</dbReference>
<sequence>MKINAWKRSECSKMRDEFKFVSSFNEWQEARIFPQYIDESCAIKDDYEETIPPNLCTATERNLVSHGQFQQPPPDSNLNSGAWMTKWRNRTVVKFSRGSGKQREDYVCGNMGGVRKVESSKCGRRQKCAHGIESLLIALEYIEMQERLQQKLFENSTEIPPKSTE</sequence>